<comment type="caution">
    <text evidence="1">The sequence shown here is derived from an EMBL/GenBank/DDBJ whole genome shotgun (WGS) entry which is preliminary data.</text>
</comment>
<sequence length="134" mass="14662">MNESLPTRMTSQEELWLRAEGTVEVQRLVSIAALGMCRALATGTVTSAYACQRLFGPALLARIEKLEAHAELRHALHLASELEDVADLVPDKLADSIAEIESKLSKILMDLAPSKMSGEKWLVKVPEAKQPVGR</sequence>
<name>A0ABT5DIV2_9BACT</name>
<dbReference type="Proteomes" id="UP001221838">
    <property type="component" value="Unassembled WGS sequence"/>
</dbReference>
<reference evidence="1 2" key="1">
    <citation type="submission" date="2022-11" db="EMBL/GenBank/DDBJ databases">
        <title>Minimal conservation of predation-associated metabolite biosynthetic gene clusters underscores biosynthetic potential of Myxococcota including descriptions for ten novel species: Archangium lansinium sp. nov., Myxococcus landrumus sp. nov., Nannocystis bai.</title>
        <authorList>
            <person name="Ahearne A."/>
            <person name="Stevens C."/>
            <person name="Dowd S."/>
        </authorList>
    </citation>
    <scope>NUCLEOTIDE SEQUENCE [LARGE SCALE GENOMIC DNA]</scope>
    <source>
        <strain evidence="1 2">NCWAL01</strain>
    </source>
</reference>
<dbReference type="RefSeq" id="WP_272143186.1">
    <property type="nucleotide sequence ID" value="NZ_JAQNDM010000002.1"/>
</dbReference>
<evidence type="ECO:0000313" key="1">
    <source>
        <dbReference type="EMBL" id="MDC0713004.1"/>
    </source>
</evidence>
<proteinExistence type="predicted"/>
<accession>A0ABT5DIV2</accession>
<dbReference type="EMBL" id="JAQNDM010000002">
    <property type="protein sequence ID" value="MDC0713004.1"/>
    <property type="molecule type" value="Genomic_DNA"/>
</dbReference>
<organism evidence="1 2">
    <name type="scientific">Stigmatella ashevillensis</name>
    <dbReference type="NCBI Taxonomy" id="2995309"/>
    <lineage>
        <taxon>Bacteria</taxon>
        <taxon>Pseudomonadati</taxon>
        <taxon>Myxococcota</taxon>
        <taxon>Myxococcia</taxon>
        <taxon>Myxococcales</taxon>
        <taxon>Cystobacterineae</taxon>
        <taxon>Archangiaceae</taxon>
        <taxon>Stigmatella</taxon>
    </lineage>
</organism>
<protein>
    <submittedName>
        <fullName evidence="1">DUF3969 family protein</fullName>
    </submittedName>
</protein>
<dbReference type="Pfam" id="PF13108">
    <property type="entry name" value="DUF3969"/>
    <property type="match status" value="1"/>
</dbReference>
<dbReference type="InterPro" id="IPR025083">
    <property type="entry name" value="DUF3969"/>
</dbReference>
<keyword evidence="2" id="KW-1185">Reference proteome</keyword>
<evidence type="ECO:0000313" key="2">
    <source>
        <dbReference type="Proteomes" id="UP001221838"/>
    </source>
</evidence>
<gene>
    <name evidence="1" type="ORF">POL68_31370</name>
</gene>